<organism evidence="4 5">
    <name type="scientific">Pichia kluyveri</name>
    <name type="common">Yeast</name>
    <dbReference type="NCBI Taxonomy" id="36015"/>
    <lineage>
        <taxon>Eukaryota</taxon>
        <taxon>Fungi</taxon>
        <taxon>Dikarya</taxon>
        <taxon>Ascomycota</taxon>
        <taxon>Saccharomycotina</taxon>
        <taxon>Pichiomycetes</taxon>
        <taxon>Pichiales</taxon>
        <taxon>Pichiaceae</taxon>
        <taxon>Pichia</taxon>
    </lineage>
</organism>
<feature type="compositionally biased region" description="Low complexity" evidence="1">
    <location>
        <begin position="654"/>
        <end position="673"/>
    </location>
</feature>
<evidence type="ECO:0000256" key="2">
    <source>
        <dbReference type="SAM" id="SignalP"/>
    </source>
</evidence>
<dbReference type="InterPro" id="IPR027372">
    <property type="entry name" value="Phytase-like_dom"/>
</dbReference>
<proteinExistence type="predicted"/>
<feature type="compositionally biased region" description="Low complexity" evidence="1">
    <location>
        <begin position="570"/>
        <end position="585"/>
    </location>
</feature>
<comment type="caution">
    <text evidence="4">The sequence shown here is derived from an EMBL/GenBank/DDBJ whole genome shotgun (WGS) entry which is preliminary data.</text>
</comment>
<evidence type="ECO:0000259" key="3">
    <source>
        <dbReference type="Pfam" id="PF13449"/>
    </source>
</evidence>
<feature type="domain" description="Phytase-like" evidence="3">
    <location>
        <begin position="113"/>
        <end position="456"/>
    </location>
</feature>
<dbReference type="PANTHER" id="PTHR37957:SF1">
    <property type="entry name" value="PHYTASE-LIKE DOMAIN-CONTAINING PROTEIN"/>
    <property type="match status" value="1"/>
</dbReference>
<evidence type="ECO:0000313" key="4">
    <source>
        <dbReference type="EMBL" id="GMM48228.1"/>
    </source>
</evidence>
<dbReference type="PANTHER" id="PTHR37957">
    <property type="entry name" value="BLR7070 PROTEIN"/>
    <property type="match status" value="1"/>
</dbReference>
<evidence type="ECO:0000256" key="1">
    <source>
        <dbReference type="SAM" id="MobiDB-lite"/>
    </source>
</evidence>
<reference evidence="4 5" key="1">
    <citation type="journal article" date="2023" name="Elife">
        <title>Identification of key yeast species and microbe-microbe interactions impacting larval growth of Drosophila in the wild.</title>
        <authorList>
            <person name="Mure A."/>
            <person name="Sugiura Y."/>
            <person name="Maeda R."/>
            <person name="Honda K."/>
            <person name="Sakurai N."/>
            <person name="Takahashi Y."/>
            <person name="Watada M."/>
            <person name="Katoh T."/>
            <person name="Gotoh A."/>
            <person name="Gotoh Y."/>
            <person name="Taniguchi I."/>
            <person name="Nakamura K."/>
            <person name="Hayashi T."/>
            <person name="Katayama T."/>
            <person name="Uemura T."/>
            <person name="Hattori Y."/>
        </authorList>
    </citation>
    <scope>NUCLEOTIDE SEQUENCE [LARGE SCALE GENOMIC DNA]</scope>
    <source>
        <strain evidence="4 5">PK-24</strain>
    </source>
</reference>
<dbReference type="EMBL" id="BTGB01000009">
    <property type="protein sequence ID" value="GMM48228.1"/>
    <property type="molecule type" value="Genomic_DNA"/>
</dbReference>
<protein>
    <recommendedName>
        <fullName evidence="3">Phytase-like domain-containing protein</fullName>
    </recommendedName>
</protein>
<feature type="chain" id="PRO_5043383307" description="Phytase-like domain-containing protein" evidence="2">
    <location>
        <begin position="19"/>
        <end position="740"/>
    </location>
</feature>
<accession>A0AAV5R9X9</accession>
<feature type="signal peptide" evidence="2">
    <location>
        <begin position="1"/>
        <end position="18"/>
    </location>
</feature>
<feature type="region of interest" description="Disordered" evidence="1">
    <location>
        <begin position="651"/>
        <end position="717"/>
    </location>
</feature>
<feature type="region of interest" description="Disordered" evidence="1">
    <location>
        <begin position="494"/>
        <end position="588"/>
    </location>
</feature>
<keyword evidence="5" id="KW-1185">Reference proteome</keyword>
<evidence type="ECO:0000313" key="5">
    <source>
        <dbReference type="Proteomes" id="UP001378960"/>
    </source>
</evidence>
<feature type="compositionally biased region" description="Low complexity" evidence="1">
    <location>
        <begin position="681"/>
        <end position="717"/>
    </location>
</feature>
<feature type="compositionally biased region" description="Low complexity" evidence="1">
    <location>
        <begin position="499"/>
        <end position="558"/>
    </location>
</feature>
<gene>
    <name evidence="4" type="ORF">DAPK24_048260</name>
</gene>
<name>A0AAV5R9X9_PICKL</name>
<dbReference type="AlphaFoldDB" id="A0AAV5R9X9"/>
<dbReference type="Proteomes" id="UP001378960">
    <property type="component" value="Unassembled WGS sequence"/>
</dbReference>
<dbReference type="Pfam" id="PF13449">
    <property type="entry name" value="Phytase-like"/>
    <property type="match status" value="1"/>
</dbReference>
<keyword evidence="2" id="KW-0732">Signal</keyword>
<sequence>MNSLIKIIFLALLSRAMAYVSVDIEGTNLESFDMVGFGKLASNAVDKYGETISPGSGLQVDQSTLYVDSNGDYHFTMYGLPDRGWNVKGTVNTFSRIHEFDVIFTPKNSSSSENIKLNYKDTILLKDVNGEYFTGLDSNTTIDYNGLKMPAVKYQGDGWTIPKGNETFSTKISLDAEAITLINGSIKNGFWISDEYGPSLFKFDSNGNMLDYIMAPDALLPHVNGELFFSSDNTLWTDPSYSVTPNEDGRTGNKGYEGMDITPDGKYLFTILQSATVQDGGEKSKSRFNDRLLKYDITVCPPQLVGEYVVVLPTYTAADGKTKTASQSEMRVINENLIMLLPRDSHLGNGGEDGTESIFKHVDFWSLTDADNIVGQYDGVGEKISKKGVLNSSIKPATYYSFINLIDPTELSKFGLHNGGAVDPSLINEKWESMDLFPVKCTNDEYFLLLGSDNDYKTTDGYLNFGKIKYDQGVDVDTQYMMYHIKLPNLPHGETCDNSSSSSSSSRAVSSSSSSSSRAVSSSSSSSRAVSSPSSSSLVASPSEAPSSSIVSTSSDSSIDADNRGKSNLSATSTITEKNTTTATESCEKCTEKPTSYTTYTTVTDGVTITVTEPCTTISSSVSTTKSTTSYTTYTTVTDGITITVTEPCTTELSSVTTTKPASSTSSVSITSISERENDNSKPVSSTTKSPTTVVESSTSETKSTEPTVSTEYLGSGSSLNVNGVVVPAIAAIGAFIAIN</sequence>